<proteinExistence type="inferred from homology"/>
<dbReference type="PANTHER" id="PTHR30419">
    <property type="entry name" value="HTH-TYPE TRANSCRIPTIONAL REGULATOR YBHD"/>
    <property type="match status" value="1"/>
</dbReference>
<comment type="similarity">
    <text evidence="1">Belongs to the LysR transcriptional regulatory family.</text>
</comment>
<evidence type="ECO:0000313" key="7">
    <source>
        <dbReference type="Proteomes" id="UP001359308"/>
    </source>
</evidence>
<dbReference type="Pfam" id="PF00126">
    <property type="entry name" value="HTH_1"/>
    <property type="match status" value="1"/>
</dbReference>
<dbReference type="SUPFAM" id="SSF46785">
    <property type="entry name" value="Winged helix' DNA-binding domain"/>
    <property type="match status" value="1"/>
</dbReference>
<evidence type="ECO:0000313" key="6">
    <source>
        <dbReference type="EMBL" id="WWF01363.1"/>
    </source>
</evidence>
<dbReference type="Gene3D" id="3.40.190.290">
    <property type="match status" value="1"/>
</dbReference>
<dbReference type="InterPro" id="IPR036390">
    <property type="entry name" value="WH_DNA-bd_sf"/>
</dbReference>
<dbReference type="PROSITE" id="PS50931">
    <property type="entry name" value="HTH_LYSR"/>
    <property type="match status" value="1"/>
</dbReference>
<dbReference type="InterPro" id="IPR005119">
    <property type="entry name" value="LysR_subst-bd"/>
</dbReference>
<dbReference type="SUPFAM" id="SSF53850">
    <property type="entry name" value="Periplasmic binding protein-like II"/>
    <property type="match status" value="1"/>
</dbReference>
<evidence type="ECO:0000256" key="3">
    <source>
        <dbReference type="ARBA" id="ARBA00023125"/>
    </source>
</evidence>
<evidence type="ECO:0000256" key="1">
    <source>
        <dbReference type="ARBA" id="ARBA00009437"/>
    </source>
</evidence>
<organism evidence="6 7">
    <name type="scientific">Methylococcus capsulatus</name>
    <dbReference type="NCBI Taxonomy" id="414"/>
    <lineage>
        <taxon>Bacteria</taxon>
        <taxon>Pseudomonadati</taxon>
        <taxon>Pseudomonadota</taxon>
        <taxon>Gammaproteobacteria</taxon>
        <taxon>Methylococcales</taxon>
        <taxon>Methylococcaceae</taxon>
        <taxon>Methylococcus</taxon>
    </lineage>
</organism>
<keyword evidence="3" id="KW-0238">DNA-binding</keyword>
<dbReference type="InterPro" id="IPR036388">
    <property type="entry name" value="WH-like_DNA-bd_sf"/>
</dbReference>
<dbReference type="Gene3D" id="1.10.10.10">
    <property type="entry name" value="Winged helix-like DNA-binding domain superfamily/Winged helix DNA-binding domain"/>
    <property type="match status" value="1"/>
</dbReference>
<sequence>MFIRQIGYFVALAKTGHFGRAAESCHVSQPALSIALQNLEAELGVMLIQRGQRFQGLTPEGERLLEWARRVQADYDGMRQAAAQLRGSLSGVLRLGAIPTALPVSPLFTESLQRVHPGIRLSVSALCAEELIRGLDAFELDLGLTYLEDPRLRGFRVLPLYRETHVLLARDGAGVAGGQTIGWREAAELPLCLLSANMQNRRLIDAAFRDAGATPRVMVETDSVFALYAHVRCAGLYSVVPHSLLTLFEMRQEVVAIPVRPELSRQIGLVARNHQLLPTILAEAWMLAENLGLQSRLDALINVSY</sequence>
<dbReference type="Proteomes" id="UP001359308">
    <property type="component" value="Chromosome"/>
</dbReference>
<dbReference type="InterPro" id="IPR000847">
    <property type="entry name" value="LysR_HTH_N"/>
</dbReference>
<keyword evidence="2" id="KW-0805">Transcription regulation</keyword>
<evidence type="ECO:0000256" key="2">
    <source>
        <dbReference type="ARBA" id="ARBA00023015"/>
    </source>
</evidence>
<gene>
    <name evidence="6" type="ORF">N4J17_12935</name>
</gene>
<dbReference type="EMBL" id="CP104311">
    <property type="protein sequence ID" value="WWF01363.1"/>
    <property type="molecule type" value="Genomic_DNA"/>
</dbReference>
<feature type="domain" description="HTH lysR-type" evidence="5">
    <location>
        <begin position="1"/>
        <end position="58"/>
    </location>
</feature>
<accession>A0ABZ2F2D7</accession>
<reference evidence="6 7" key="1">
    <citation type="submission" date="2022-09" db="EMBL/GenBank/DDBJ databases">
        <authorList>
            <person name="Giprobiosintez L."/>
        </authorList>
    </citation>
    <scope>NUCLEOTIDE SEQUENCE [LARGE SCALE GENOMIC DNA]</scope>
    <source>
        <strain evidence="7">VKPM-B-12549 (GBS-15)</strain>
    </source>
</reference>
<dbReference type="CDD" id="cd05466">
    <property type="entry name" value="PBP2_LTTR_substrate"/>
    <property type="match status" value="1"/>
</dbReference>
<name>A0ABZ2F2D7_METCP</name>
<dbReference type="PANTHER" id="PTHR30419:SF31">
    <property type="entry name" value="BLR3139 PROTEIN"/>
    <property type="match status" value="1"/>
</dbReference>
<dbReference type="InterPro" id="IPR050950">
    <property type="entry name" value="HTH-type_LysR_regulators"/>
</dbReference>
<evidence type="ECO:0000256" key="4">
    <source>
        <dbReference type="ARBA" id="ARBA00023163"/>
    </source>
</evidence>
<dbReference type="Pfam" id="PF03466">
    <property type="entry name" value="LysR_substrate"/>
    <property type="match status" value="1"/>
</dbReference>
<evidence type="ECO:0000259" key="5">
    <source>
        <dbReference type="PROSITE" id="PS50931"/>
    </source>
</evidence>
<protein>
    <submittedName>
        <fullName evidence="6">LysR substrate-binding domain-containing protein</fullName>
    </submittedName>
</protein>
<dbReference type="PRINTS" id="PR00039">
    <property type="entry name" value="HTHLYSR"/>
</dbReference>
<keyword evidence="4" id="KW-0804">Transcription</keyword>
<keyword evidence="7" id="KW-1185">Reference proteome</keyword>
<dbReference type="RefSeq" id="WP_198321597.1">
    <property type="nucleotide sequence ID" value="NZ_CP104311.1"/>
</dbReference>